<dbReference type="EMBL" id="LSMT01000292">
    <property type="protein sequence ID" value="PFX21070.1"/>
    <property type="molecule type" value="Genomic_DNA"/>
</dbReference>
<reference evidence="3" key="1">
    <citation type="journal article" date="2017" name="bioRxiv">
        <title>Comparative analysis of the genomes of Stylophora pistillata and Acropora digitifera provides evidence for extensive differences between species of corals.</title>
        <authorList>
            <person name="Voolstra C.R."/>
            <person name="Li Y."/>
            <person name="Liew Y.J."/>
            <person name="Baumgarten S."/>
            <person name="Zoccola D."/>
            <person name="Flot J.-F."/>
            <person name="Tambutte S."/>
            <person name="Allemand D."/>
            <person name="Aranda M."/>
        </authorList>
    </citation>
    <scope>NUCLEOTIDE SEQUENCE [LARGE SCALE GENOMIC DNA]</scope>
</reference>
<dbReference type="SUPFAM" id="SSF57997">
    <property type="entry name" value="Tropomyosin"/>
    <property type="match status" value="1"/>
</dbReference>
<evidence type="ECO:0000313" key="3">
    <source>
        <dbReference type="Proteomes" id="UP000225706"/>
    </source>
</evidence>
<organism evidence="2 3">
    <name type="scientific">Stylophora pistillata</name>
    <name type="common">Smooth cauliflower coral</name>
    <dbReference type="NCBI Taxonomy" id="50429"/>
    <lineage>
        <taxon>Eukaryota</taxon>
        <taxon>Metazoa</taxon>
        <taxon>Cnidaria</taxon>
        <taxon>Anthozoa</taxon>
        <taxon>Hexacorallia</taxon>
        <taxon>Scleractinia</taxon>
        <taxon>Astrocoeniina</taxon>
        <taxon>Pocilloporidae</taxon>
        <taxon>Stylophora</taxon>
    </lineage>
</organism>
<sequence>MSDDHLRQIENRGRTATAIFGLVHETSQFERERINEFIINQHGGEIDSLKEKIEEKNEEILHLHKAIKDLEDKNKKLDIALKTRNEEVAKLKTRIAKLEAEKKGLEDKLRNVEGKLDRMEKEVEDLDKAKQVQEEENVNLKESLAIVSGEVESVKQELVSTRNENQSLKKEVRDLSQKLLPTGLGLPMLTPPPPIAPDLQASLRLGELSRQLQAKMYKYVFPQMYTPIGGYKVKTIRRDLNKFSTEEEQVKANQRWNELQKKLNWNETYEEAIKLLQENRNADAHPKITGKLLHEAVEVMDSKGNLRGRLTRECLDVLINTAGFNGSHLSEDAGLGAATKLTVRTLSEHFNNLGAFSVNKNEN</sequence>
<comment type="caution">
    <text evidence="2">The sequence shown here is derived from an EMBL/GenBank/DDBJ whole genome shotgun (WGS) entry which is preliminary data.</text>
</comment>
<evidence type="ECO:0000256" key="1">
    <source>
        <dbReference type="SAM" id="Coils"/>
    </source>
</evidence>
<accession>A0A2B4RWY1</accession>
<name>A0A2B4RWY1_STYPI</name>
<dbReference type="Proteomes" id="UP000225706">
    <property type="component" value="Unassembled WGS sequence"/>
</dbReference>
<gene>
    <name evidence="2" type="ORF">AWC38_SpisGene14443</name>
</gene>
<dbReference type="AlphaFoldDB" id="A0A2B4RWY1"/>
<feature type="coiled-coil region" evidence="1">
    <location>
        <begin position="39"/>
        <end position="178"/>
    </location>
</feature>
<proteinExistence type="predicted"/>
<keyword evidence="1" id="KW-0175">Coiled coil</keyword>
<protein>
    <submittedName>
        <fullName evidence="2">Uncharacterized protein</fullName>
    </submittedName>
</protein>
<dbReference type="Gene3D" id="1.10.287.1490">
    <property type="match status" value="1"/>
</dbReference>
<evidence type="ECO:0000313" key="2">
    <source>
        <dbReference type="EMBL" id="PFX21070.1"/>
    </source>
</evidence>
<dbReference type="OrthoDB" id="5964730at2759"/>
<keyword evidence="3" id="KW-1185">Reference proteome</keyword>